<keyword evidence="2" id="KW-0238">DNA-binding</keyword>
<feature type="compositionally biased region" description="Low complexity" evidence="6">
    <location>
        <begin position="356"/>
        <end position="371"/>
    </location>
</feature>
<accession>A0A3N3ZU86</accession>
<evidence type="ECO:0000259" key="7">
    <source>
        <dbReference type="PROSITE" id="PS51736"/>
    </source>
</evidence>
<name>A0A3N3ZU86_9MICC</name>
<evidence type="ECO:0000313" key="9">
    <source>
        <dbReference type="EMBL" id="ROZ64670.1"/>
    </source>
</evidence>
<dbReference type="PROSITE" id="PS51736">
    <property type="entry name" value="RECOMBINASES_3"/>
    <property type="match status" value="1"/>
</dbReference>
<dbReference type="InterPro" id="IPR038109">
    <property type="entry name" value="DNA_bind_recomb_sf"/>
</dbReference>
<dbReference type="GO" id="GO:0003677">
    <property type="term" value="F:DNA binding"/>
    <property type="evidence" value="ECO:0007669"/>
    <property type="project" value="UniProtKB-KW"/>
</dbReference>
<organism evidence="9 10">
    <name type="scientific">Kocuria soli</name>
    <dbReference type="NCBI Taxonomy" id="2485125"/>
    <lineage>
        <taxon>Bacteria</taxon>
        <taxon>Bacillati</taxon>
        <taxon>Actinomycetota</taxon>
        <taxon>Actinomycetes</taxon>
        <taxon>Micrococcales</taxon>
        <taxon>Micrococcaceae</taxon>
        <taxon>Kocuria</taxon>
    </lineage>
</organism>
<dbReference type="EMBL" id="RKMF01000002">
    <property type="protein sequence ID" value="ROZ64670.1"/>
    <property type="molecule type" value="Genomic_DNA"/>
</dbReference>
<feature type="domain" description="Recombinase" evidence="8">
    <location>
        <begin position="181"/>
        <end position="299"/>
    </location>
</feature>
<dbReference type="InterPro" id="IPR036162">
    <property type="entry name" value="Resolvase-like_N_sf"/>
</dbReference>
<evidence type="ECO:0000256" key="6">
    <source>
        <dbReference type="SAM" id="MobiDB-lite"/>
    </source>
</evidence>
<evidence type="ECO:0000256" key="1">
    <source>
        <dbReference type="ARBA" id="ARBA00022908"/>
    </source>
</evidence>
<dbReference type="PANTHER" id="PTHR30461">
    <property type="entry name" value="DNA-INVERTASE FROM LAMBDOID PROPHAGE"/>
    <property type="match status" value="1"/>
</dbReference>
<dbReference type="Gene3D" id="3.40.50.1390">
    <property type="entry name" value="Resolvase, N-terminal catalytic domain"/>
    <property type="match status" value="1"/>
</dbReference>
<dbReference type="Pfam" id="PF00239">
    <property type="entry name" value="Resolvase"/>
    <property type="match status" value="1"/>
</dbReference>
<dbReference type="SMART" id="SM00857">
    <property type="entry name" value="Resolvase"/>
    <property type="match status" value="1"/>
</dbReference>
<feature type="active site" description="O-(5'-phospho-DNA)-serine intermediate" evidence="4 5">
    <location>
        <position position="31"/>
    </location>
</feature>
<evidence type="ECO:0000256" key="2">
    <source>
        <dbReference type="ARBA" id="ARBA00023125"/>
    </source>
</evidence>
<dbReference type="GO" id="GO:0000150">
    <property type="term" value="F:DNA strand exchange activity"/>
    <property type="evidence" value="ECO:0007669"/>
    <property type="project" value="InterPro"/>
</dbReference>
<dbReference type="InterPro" id="IPR011109">
    <property type="entry name" value="DNA_bind_recombinase_dom"/>
</dbReference>
<dbReference type="CDD" id="cd00338">
    <property type="entry name" value="Ser_Recombinase"/>
    <property type="match status" value="1"/>
</dbReference>
<dbReference type="InterPro" id="IPR006119">
    <property type="entry name" value="Resolv_N"/>
</dbReference>
<sequence>MSASRSVGGVTTTTTESPLSPLRAVSYVRVSTLDQARRGSEPEGLSIPAQREANRRRALDMGALVVAEFVERGRSGRSLERPELRRMLEYIQDRPVDFVIVHKIDRLARNRADDAAITRTIQNTGAYLVSTTEAISTTPSGRLLHGIMASIAEFYSQNLATEVTKGMRQKAIHGGTPGRAPLGYLNERRFDDGREVRTITIDPERAEHVIWAFHAYATGGWSVTRLAAELEARGLTTRSGPNTPAGPLTVNGLHRLLRRPYYKGIVVHNGIEHPGRHEPLIDPVTWATVQDILTSRRNGERSRAHDHYLKGTVFCVECGRRLIVQHTRTKTGRVYDYFVCHRRRDTTCSNAKPCRSPRSSSRSRTSTARSR</sequence>
<comment type="caution">
    <text evidence="9">The sequence shown here is derived from an EMBL/GenBank/DDBJ whole genome shotgun (WGS) entry which is preliminary data.</text>
</comment>
<dbReference type="InterPro" id="IPR006118">
    <property type="entry name" value="Recombinase_CS"/>
</dbReference>
<feature type="region of interest" description="Disordered" evidence="6">
    <location>
        <begin position="348"/>
        <end position="371"/>
    </location>
</feature>
<reference evidence="9 10" key="1">
    <citation type="submission" date="2018-10" db="EMBL/GenBank/DDBJ databases">
        <title>Kocuria sp. M5W7-7, whole genome shotgun sequence.</title>
        <authorList>
            <person name="Tuo L."/>
        </authorList>
    </citation>
    <scope>NUCLEOTIDE SEQUENCE [LARGE SCALE GENOMIC DNA]</scope>
    <source>
        <strain evidence="9 10">M5W7-7</strain>
    </source>
</reference>
<proteinExistence type="predicted"/>
<dbReference type="SUPFAM" id="SSF53041">
    <property type="entry name" value="Resolvase-like"/>
    <property type="match status" value="1"/>
</dbReference>
<dbReference type="Pfam" id="PF07508">
    <property type="entry name" value="Recombinase"/>
    <property type="match status" value="1"/>
</dbReference>
<evidence type="ECO:0000259" key="8">
    <source>
        <dbReference type="PROSITE" id="PS51737"/>
    </source>
</evidence>
<dbReference type="Gene3D" id="3.90.1750.20">
    <property type="entry name" value="Putative Large Serine Recombinase, Chain B, Domain 2"/>
    <property type="match status" value="1"/>
</dbReference>
<keyword evidence="3" id="KW-0233">DNA recombination</keyword>
<dbReference type="Proteomes" id="UP000270616">
    <property type="component" value="Unassembled WGS sequence"/>
</dbReference>
<dbReference type="PANTHER" id="PTHR30461:SF23">
    <property type="entry name" value="DNA RECOMBINASE-RELATED"/>
    <property type="match status" value="1"/>
</dbReference>
<dbReference type="InterPro" id="IPR050639">
    <property type="entry name" value="SSR_resolvase"/>
</dbReference>
<evidence type="ECO:0000256" key="5">
    <source>
        <dbReference type="PROSITE-ProRule" id="PRU10137"/>
    </source>
</evidence>
<feature type="domain" description="Resolvase/invertase-type recombinase catalytic" evidence="7">
    <location>
        <begin position="23"/>
        <end position="175"/>
    </location>
</feature>
<evidence type="ECO:0000256" key="3">
    <source>
        <dbReference type="ARBA" id="ARBA00023172"/>
    </source>
</evidence>
<dbReference type="PROSITE" id="PS51737">
    <property type="entry name" value="RECOMBINASE_DNA_BIND"/>
    <property type="match status" value="1"/>
</dbReference>
<evidence type="ECO:0000313" key="10">
    <source>
        <dbReference type="Proteomes" id="UP000270616"/>
    </source>
</evidence>
<dbReference type="GO" id="GO:0015074">
    <property type="term" value="P:DNA integration"/>
    <property type="evidence" value="ECO:0007669"/>
    <property type="project" value="UniProtKB-KW"/>
</dbReference>
<evidence type="ECO:0000256" key="4">
    <source>
        <dbReference type="PIRSR" id="PIRSR606118-50"/>
    </source>
</evidence>
<gene>
    <name evidence="9" type="ORF">EDL96_02145</name>
</gene>
<keyword evidence="10" id="KW-1185">Reference proteome</keyword>
<dbReference type="AlphaFoldDB" id="A0A3N3ZU86"/>
<dbReference type="PROSITE" id="PS00397">
    <property type="entry name" value="RECOMBINASES_1"/>
    <property type="match status" value="1"/>
</dbReference>
<protein>
    <submittedName>
        <fullName evidence="9">Recombinase family protein</fullName>
    </submittedName>
</protein>
<keyword evidence="1" id="KW-0229">DNA integration</keyword>